<dbReference type="RefSeq" id="WP_369426694.1">
    <property type="nucleotide sequence ID" value="NZ_JADWDC010000001.1"/>
</dbReference>
<evidence type="ECO:0000313" key="1">
    <source>
        <dbReference type="EMBL" id="MCC0175428.1"/>
    </source>
</evidence>
<dbReference type="Pfam" id="PF01904">
    <property type="entry name" value="DUF72"/>
    <property type="match status" value="1"/>
</dbReference>
<proteinExistence type="predicted"/>
<evidence type="ECO:0000313" key="2">
    <source>
        <dbReference type="Proteomes" id="UP000729733"/>
    </source>
</evidence>
<dbReference type="InterPro" id="IPR036520">
    <property type="entry name" value="UPF0759_sf"/>
</dbReference>
<organism evidence="1 2">
    <name type="scientific">Waterburya agarophytonicola KI4</name>
    <dbReference type="NCBI Taxonomy" id="2874699"/>
    <lineage>
        <taxon>Bacteria</taxon>
        <taxon>Bacillati</taxon>
        <taxon>Cyanobacteriota</taxon>
        <taxon>Cyanophyceae</taxon>
        <taxon>Pleurocapsales</taxon>
        <taxon>Hyellaceae</taxon>
        <taxon>Waterburya</taxon>
        <taxon>Waterburya agarophytonicola</taxon>
    </lineage>
</organism>
<dbReference type="Proteomes" id="UP000729733">
    <property type="component" value="Unassembled WGS sequence"/>
</dbReference>
<gene>
    <name evidence="1" type="ORF">I4641_00335</name>
</gene>
<keyword evidence="2" id="KW-1185">Reference proteome</keyword>
<dbReference type="Gene3D" id="3.20.20.410">
    <property type="entry name" value="Protein of unknown function UPF0759"/>
    <property type="match status" value="1"/>
</dbReference>
<comment type="caution">
    <text evidence="1">The sequence shown here is derived from an EMBL/GenBank/DDBJ whole genome shotgun (WGS) entry which is preliminary data.</text>
</comment>
<dbReference type="AlphaFoldDB" id="A0A964BL66"/>
<accession>A0A964BL66</accession>
<sequence length="89" mass="10544">MAFGKNKPSILTHYSDRQYNQSYLEEWAVNLNDWLRQGKTIYFFVHCPQELRSPNTANYFQSLLNQKDTNIPALPWNKIDPHPTQLSLF</sequence>
<dbReference type="SUPFAM" id="SSF117396">
    <property type="entry name" value="TM1631-like"/>
    <property type="match status" value="1"/>
</dbReference>
<dbReference type="EMBL" id="JADWDC010000001">
    <property type="protein sequence ID" value="MCC0175428.1"/>
    <property type="molecule type" value="Genomic_DNA"/>
</dbReference>
<dbReference type="InterPro" id="IPR002763">
    <property type="entry name" value="DUF72"/>
</dbReference>
<protein>
    <submittedName>
        <fullName evidence="1">DUF72 domain-containing protein</fullName>
    </submittedName>
</protein>
<reference evidence="1" key="1">
    <citation type="journal article" date="2021" name="Antonie Van Leeuwenhoek">
        <title>Draft genome and description of Waterburya agarophytonicola gen. nov. sp. nov. (Pleurocapsales, Cyanobacteria): a seaweed symbiont.</title>
        <authorList>
            <person name="Bonthond G."/>
            <person name="Shalygin S."/>
            <person name="Bayer T."/>
            <person name="Weinberger F."/>
        </authorList>
    </citation>
    <scope>NUCLEOTIDE SEQUENCE</scope>
    <source>
        <strain evidence="1">KI4</strain>
    </source>
</reference>
<name>A0A964BL66_9CYAN</name>